<dbReference type="OrthoDB" id="2999773at2759"/>
<feature type="compositionally biased region" description="Polar residues" evidence="1">
    <location>
        <begin position="93"/>
        <end position="104"/>
    </location>
</feature>
<proteinExistence type="predicted"/>
<name>A0A8E2FD43_9PEZI</name>
<feature type="region of interest" description="Disordered" evidence="1">
    <location>
        <begin position="78"/>
        <end position="104"/>
    </location>
</feature>
<protein>
    <submittedName>
        <fullName evidence="2">Uncharacterized protein</fullName>
    </submittedName>
</protein>
<feature type="compositionally biased region" description="Basic and acidic residues" evidence="1">
    <location>
        <begin position="79"/>
        <end position="89"/>
    </location>
</feature>
<dbReference type="AlphaFoldDB" id="A0A8E2FD43"/>
<evidence type="ECO:0000313" key="3">
    <source>
        <dbReference type="Proteomes" id="UP000250140"/>
    </source>
</evidence>
<evidence type="ECO:0000256" key="1">
    <source>
        <dbReference type="SAM" id="MobiDB-lite"/>
    </source>
</evidence>
<dbReference type="Proteomes" id="UP000250140">
    <property type="component" value="Unassembled WGS sequence"/>
</dbReference>
<sequence length="171" mass="19011">MVSPTRPILLIIYHSPLFPAHWSLYIHSARSRETGTRIHVTGDLLTGFTHEFVRHYNLRAETRSYSLLALGSVPSSIVEGEKDEEHSGEAGRGSNQQETIDQSPRNALERVAMRIEAPGKSLRGVACSEGRERRVEVKNCQTWLKDLVQELVGEGMLGETALEVVDGAPKH</sequence>
<dbReference type="EMBL" id="KV748498">
    <property type="protein sequence ID" value="OCL14980.1"/>
    <property type="molecule type" value="Genomic_DNA"/>
</dbReference>
<organism evidence="2 3">
    <name type="scientific">Glonium stellatum</name>
    <dbReference type="NCBI Taxonomy" id="574774"/>
    <lineage>
        <taxon>Eukaryota</taxon>
        <taxon>Fungi</taxon>
        <taxon>Dikarya</taxon>
        <taxon>Ascomycota</taxon>
        <taxon>Pezizomycotina</taxon>
        <taxon>Dothideomycetes</taxon>
        <taxon>Pleosporomycetidae</taxon>
        <taxon>Gloniales</taxon>
        <taxon>Gloniaceae</taxon>
        <taxon>Glonium</taxon>
    </lineage>
</organism>
<gene>
    <name evidence="2" type="ORF">AOQ84DRAFT_420483</name>
</gene>
<accession>A0A8E2FD43</accession>
<evidence type="ECO:0000313" key="2">
    <source>
        <dbReference type="EMBL" id="OCL14980.1"/>
    </source>
</evidence>
<dbReference type="Pfam" id="PF20174">
    <property type="entry name" value="DUF6540"/>
    <property type="match status" value="1"/>
</dbReference>
<reference evidence="2 3" key="1">
    <citation type="journal article" date="2016" name="Nat. Commun.">
        <title>Ectomycorrhizal ecology is imprinted in the genome of the dominant symbiotic fungus Cenococcum geophilum.</title>
        <authorList>
            <consortium name="DOE Joint Genome Institute"/>
            <person name="Peter M."/>
            <person name="Kohler A."/>
            <person name="Ohm R.A."/>
            <person name="Kuo A."/>
            <person name="Krutzmann J."/>
            <person name="Morin E."/>
            <person name="Arend M."/>
            <person name="Barry K.W."/>
            <person name="Binder M."/>
            <person name="Choi C."/>
            <person name="Clum A."/>
            <person name="Copeland A."/>
            <person name="Grisel N."/>
            <person name="Haridas S."/>
            <person name="Kipfer T."/>
            <person name="LaButti K."/>
            <person name="Lindquist E."/>
            <person name="Lipzen A."/>
            <person name="Maire R."/>
            <person name="Meier B."/>
            <person name="Mihaltcheva S."/>
            <person name="Molinier V."/>
            <person name="Murat C."/>
            <person name="Poggeler S."/>
            <person name="Quandt C.A."/>
            <person name="Sperisen C."/>
            <person name="Tritt A."/>
            <person name="Tisserant E."/>
            <person name="Crous P.W."/>
            <person name="Henrissat B."/>
            <person name="Nehls U."/>
            <person name="Egli S."/>
            <person name="Spatafora J.W."/>
            <person name="Grigoriev I.V."/>
            <person name="Martin F.M."/>
        </authorList>
    </citation>
    <scope>NUCLEOTIDE SEQUENCE [LARGE SCALE GENOMIC DNA]</scope>
    <source>
        <strain evidence="2 3">CBS 207.34</strain>
    </source>
</reference>
<dbReference type="InterPro" id="IPR046670">
    <property type="entry name" value="DUF6540"/>
</dbReference>
<keyword evidence="3" id="KW-1185">Reference proteome</keyword>